<reference evidence="14 15" key="1">
    <citation type="journal article" date="2011" name="Science">
        <title>The ecoresponsive genome of Daphnia pulex.</title>
        <authorList>
            <person name="Colbourne J.K."/>
            <person name="Pfrender M.E."/>
            <person name="Gilbert D."/>
            <person name="Thomas W.K."/>
            <person name="Tucker A."/>
            <person name="Oakley T.H."/>
            <person name="Tokishita S."/>
            <person name="Aerts A."/>
            <person name="Arnold G.J."/>
            <person name="Basu M.K."/>
            <person name="Bauer D.J."/>
            <person name="Caceres C.E."/>
            <person name="Carmel L."/>
            <person name="Casola C."/>
            <person name="Choi J.H."/>
            <person name="Detter J.C."/>
            <person name="Dong Q."/>
            <person name="Dusheyko S."/>
            <person name="Eads B.D."/>
            <person name="Frohlich T."/>
            <person name="Geiler-Samerotte K.A."/>
            <person name="Gerlach D."/>
            <person name="Hatcher P."/>
            <person name="Jogdeo S."/>
            <person name="Krijgsveld J."/>
            <person name="Kriventseva E.V."/>
            <person name="Kultz D."/>
            <person name="Laforsch C."/>
            <person name="Lindquist E."/>
            <person name="Lopez J."/>
            <person name="Manak J.R."/>
            <person name="Muller J."/>
            <person name="Pangilinan J."/>
            <person name="Patwardhan R.P."/>
            <person name="Pitluck S."/>
            <person name="Pritham E.J."/>
            <person name="Rechtsteiner A."/>
            <person name="Rho M."/>
            <person name="Rogozin I.B."/>
            <person name="Sakarya O."/>
            <person name="Salamov A."/>
            <person name="Schaack S."/>
            <person name="Shapiro H."/>
            <person name="Shiga Y."/>
            <person name="Skalitzky C."/>
            <person name="Smith Z."/>
            <person name="Souvorov A."/>
            <person name="Sung W."/>
            <person name="Tang Z."/>
            <person name="Tsuchiya D."/>
            <person name="Tu H."/>
            <person name="Vos H."/>
            <person name="Wang M."/>
            <person name="Wolf Y.I."/>
            <person name="Yamagata H."/>
            <person name="Yamada T."/>
            <person name="Ye Y."/>
            <person name="Shaw J.R."/>
            <person name="Andrews J."/>
            <person name="Crease T.J."/>
            <person name="Tang H."/>
            <person name="Lucas S.M."/>
            <person name="Robertson H.M."/>
            <person name="Bork P."/>
            <person name="Koonin E.V."/>
            <person name="Zdobnov E.M."/>
            <person name="Grigoriev I.V."/>
            <person name="Lynch M."/>
            <person name="Boore J.L."/>
        </authorList>
    </citation>
    <scope>NUCLEOTIDE SEQUENCE [LARGE SCALE GENOMIC DNA]</scope>
</reference>
<evidence type="ECO:0000259" key="13">
    <source>
        <dbReference type="PROSITE" id="PS50950"/>
    </source>
</evidence>
<sequence length="394" mass="43414">MVGRCAVPGCKTTYYKGNQKENDVTLFAVPKTSLSKWQELIPCSNLTSTSRICSRHFDESDFKSGIEILNVFHPFKRRNLNAGAIPKHFLINDTSSRQAMQNVDGFKWRNNLNVEANASNASVRKRPKVDKIPTTSKRKKFDSTAPSMEVTSTIQETIDIYQAAEEAIFDPIPDVMNENVAVAIEGSTVAPSMEASSSIQETIDIHQAAEEAIFDTLPDVMNENVAVAVEGSTVTSSSMEASFSIQETIDIHQAAEEAIFDPLPGVMNENVAVVIDDSTVTSPSIEASSSIQETIDIHQAAEEAIFDPLPGEMNENVAVVIDDSTVTSPSMEASSSNFKSNFVTFQSLVTLSMIPKNWIWSFDQIKQMIYCISMDQLPNGNLKKKVYGFKTKKK</sequence>
<dbReference type="EMBL" id="GL732675">
    <property type="protein sequence ID" value="EFX67537.1"/>
    <property type="molecule type" value="Genomic_DNA"/>
</dbReference>
<evidence type="ECO:0000256" key="2">
    <source>
        <dbReference type="ARBA" id="ARBA00006177"/>
    </source>
</evidence>
<dbReference type="GO" id="GO:0008270">
    <property type="term" value="F:zinc ion binding"/>
    <property type="evidence" value="ECO:0007669"/>
    <property type="project" value="UniProtKB-KW"/>
</dbReference>
<evidence type="ECO:0000256" key="7">
    <source>
        <dbReference type="ARBA" id="ARBA00023054"/>
    </source>
</evidence>
<keyword evidence="4 12" id="KW-0863">Zinc-finger</keyword>
<feature type="domain" description="THAP-type" evidence="13">
    <location>
        <begin position="1"/>
        <end position="89"/>
    </location>
</feature>
<evidence type="ECO:0000256" key="1">
    <source>
        <dbReference type="ARBA" id="ARBA00004642"/>
    </source>
</evidence>
<dbReference type="SMART" id="SM00692">
    <property type="entry name" value="DM3"/>
    <property type="match status" value="1"/>
</dbReference>
<comment type="subcellular location">
    <subcellularLocation>
        <location evidence="1">Nucleus</location>
        <location evidence="1">Nucleoplasm</location>
    </subcellularLocation>
</comment>
<evidence type="ECO:0000313" key="15">
    <source>
        <dbReference type="Proteomes" id="UP000000305"/>
    </source>
</evidence>
<keyword evidence="15" id="KW-1185">Reference proteome</keyword>
<keyword evidence="3" id="KW-0479">Metal-binding</keyword>
<evidence type="ECO:0000256" key="12">
    <source>
        <dbReference type="PROSITE-ProRule" id="PRU00309"/>
    </source>
</evidence>
<evidence type="ECO:0000256" key="5">
    <source>
        <dbReference type="ARBA" id="ARBA00022833"/>
    </source>
</evidence>
<keyword evidence="8 12" id="KW-0238">DNA-binding</keyword>
<dbReference type="InParanoid" id="E9HL39"/>
<dbReference type="Gene3D" id="6.20.210.20">
    <property type="entry name" value="THAP domain"/>
    <property type="match status" value="1"/>
</dbReference>
<evidence type="ECO:0000256" key="8">
    <source>
        <dbReference type="ARBA" id="ARBA00023125"/>
    </source>
</evidence>
<organism evidence="14 15">
    <name type="scientific">Daphnia pulex</name>
    <name type="common">Water flea</name>
    <dbReference type="NCBI Taxonomy" id="6669"/>
    <lineage>
        <taxon>Eukaryota</taxon>
        <taxon>Metazoa</taxon>
        <taxon>Ecdysozoa</taxon>
        <taxon>Arthropoda</taxon>
        <taxon>Crustacea</taxon>
        <taxon>Branchiopoda</taxon>
        <taxon>Diplostraca</taxon>
        <taxon>Cladocera</taxon>
        <taxon>Anomopoda</taxon>
        <taxon>Daphniidae</taxon>
        <taxon>Daphnia</taxon>
    </lineage>
</organism>
<accession>E9HL39</accession>
<gene>
    <name evidence="14" type="ORF">DAPPUDRAFT_330964</name>
</gene>
<dbReference type="KEGG" id="dpx:DAPPUDRAFT_330964"/>
<dbReference type="AlphaFoldDB" id="E9HL39"/>
<dbReference type="HOGENOM" id="CLU_700693_0_0_1"/>
<dbReference type="GO" id="GO:0005654">
    <property type="term" value="C:nucleoplasm"/>
    <property type="evidence" value="ECO:0007669"/>
    <property type="project" value="UniProtKB-SubCell"/>
</dbReference>
<dbReference type="Proteomes" id="UP000000305">
    <property type="component" value="Unassembled WGS sequence"/>
</dbReference>
<keyword evidence="11" id="KW-0131">Cell cycle</keyword>
<keyword evidence="10" id="KW-0539">Nucleus</keyword>
<dbReference type="OrthoDB" id="7677610at2759"/>
<evidence type="ECO:0000256" key="6">
    <source>
        <dbReference type="ARBA" id="ARBA00023015"/>
    </source>
</evidence>
<dbReference type="PhylomeDB" id="E9HL39"/>
<dbReference type="SUPFAM" id="SSF57716">
    <property type="entry name" value="Glucocorticoid receptor-like (DNA-binding domain)"/>
    <property type="match status" value="1"/>
</dbReference>
<dbReference type="PROSITE" id="PS50950">
    <property type="entry name" value="ZF_THAP"/>
    <property type="match status" value="1"/>
</dbReference>
<dbReference type="GO" id="GO:0043565">
    <property type="term" value="F:sequence-specific DNA binding"/>
    <property type="evidence" value="ECO:0007669"/>
    <property type="project" value="InterPro"/>
</dbReference>
<evidence type="ECO:0000256" key="4">
    <source>
        <dbReference type="ARBA" id="ARBA00022771"/>
    </source>
</evidence>
<evidence type="ECO:0000256" key="9">
    <source>
        <dbReference type="ARBA" id="ARBA00023163"/>
    </source>
</evidence>
<dbReference type="Pfam" id="PF05485">
    <property type="entry name" value="THAP"/>
    <property type="match status" value="1"/>
</dbReference>
<proteinExistence type="inferred from homology"/>
<dbReference type="InterPro" id="IPR006612">
    <property type="entry name" value="THAP_Znf"/>
</dbReference>
<keyword evidence="6" id="KW-0805">Transcription regulation</keyword>
<evidence type="ECO:0000256" key="11">
    <source>
        <dbReference type="ARBA" id="ARBA00023306"/>
    </source>
</evidence>
<dbReference type="InterPro" id="IPR038441">
    <property type="entry name" value="THAP_Znf_sf"/>
</dbReference>
<name>E9HL39_DAPPU</name>
<evidence type="ECO:0000313" key="14">
    <source>
        <dbReference type="EMBL" id="EFX67537.1"/>
    </source>
</evidence>
<comment type="similarity">
    <text evidence="2">Belongs to the THAP1 family.</text>
</comment>
<protein>
    <recommendedName>
        <fullName evidence="13">THAP-type domain-containing protein</fullName>
    </recommendedName>
</protein>
<dbReference type="SMART" id="SM00980">
    <property type="entry name" value="THAP"/>
    <property type="match status" value="1"/>
</dbReference>
<dbReference type="PANTHER" id="PTHR46600">
    <property type="entry name" value="THAP DOMAIN-CONTAINING"/>
    <property type="match status" value="1"/>
</dbReference>
<keyword evidence="5" id="KW-0862">Zinc</keyword>
<keyword evidence="9" id="KW-0804">Transcription</keyword>
<evidence type="ECO:0000256" key="3">
    <source>
        <dbReference type="ARBA" id="ARBA00022723"/>
    </source>
</evidence>
<dbReference type="PANTHER" id="PTHR46600:SF1">
    <property type="entry name" value="THAP DOMAIN-CONTAINING PROTEIN 1"/>
    <property type="match status" value="1"/>
</dbReference>
<keyword evidence="7" id="KW-0175">Coiled coil</keyword>
<evidence type="ECO:0000256" key="10">
    <source>
        <dbReference type="ARBA" id="ARBA00023242"/>
    </source>
</evidence>
<dbReference type="InterPro" id="IPR026516">
    <property type="entry name" value="THAP1/10"/>
</dbReference>